<gene>
    <name evidence="1" type="ORF">FC752_19000</name>
</gene>
<reference evidence="1 2" key="1">
    <citation type="submission" date="2019-04" db="EMBL/GenBank/DDBJ databases">
        <title>Lysinibacillus genome sequencing.</title>
        <authorList>
            <person name="Dunlap C."/>
        </authorList>
    </citation>
    <scope>NUCLEOTIDE SEQUENCE [LARGE SCALE GENOMIC DNA]</scope>
    <source>
        <strain evidence="1 2">NBRC 109424</strain>
    </source>
</reference>
<dbReference type="RefSeq" id="WP_025219660.1">
    <property type="nucleotide sequence ID" value="NZ_CP006837.1"/>
</dbReference>
<name>A0ABY2T6N3_9BACI</name>
<organism evidence="1 2">
    <name type="scientific">Lysinibacillus varians</name>
    <dbReference type="NCBI Taxonomy" id="1145276"/>
    <lineage>
        <taxon>Bacteria</taxon>
        <taxon>Bacillati</taxon>
        <taxon>Bacillota</taxon>
        <taxon>Bacilli</taxon>
        <taxon>Bacillales</taxon>
        <taxon>Bacillaceae</taxon>
        <taxon>Lysinibacillus</taxon>
    </lineage>
</organism>
<comment type="caution">
    <text evidence="1">The sequence shown here is derived from an EMBL/GenBank/DDBJ whole genome shotgun (WGS) entry which is preliminary data.</text>
</comment>
<accession>A0ABY2T6N3</accession>
<dbReference type="Proteomes" id="UP000308539">
    <property type="component" value="Unassembled WGS sequence"/>
</dbReference>
<evidence type="ECO:0000313" key="1">
    <source>
        <dbReference type="EMBL" id="TKI52673.1"/>
    </source>
</evidence>
<dbReference type="EMBL" id="SZPV01000040">
    <property type="protein sequence ID" value="TKI52673.1"/>
    <property type="molecule type" value="Genomic_DNA"/>
</dbReference>
<sequence>MKFQVATEPTQLEIKTLIESLEANNGLLVDNVGKKYLPVMNDIYDFRTIEGENSLAPLQESFKTKFPDLASNINVSDIIQKYHIENNIHFMYYNEYIIIVDMTALEVLNAVMISNDTPNWFGATGNNFIDDNYIYIRGYNKVQQVVIFAVFNRFTYEYIRTIGWNGGSGTLGSPGTQFTGEMVRFGQYFMAALGDANVIQVCKINYDSFGKPSSFSGIGQTYYYTGNAQANAFWGDDNDNVYVLWTMNSNSFGMERKKFDRSNGKLTLVASNNLTNVTVPSVRSFWCVKYKFDNKNLILIAFGNGSSSNSMVINYDDLTVHQYVNGAVLMKYPLFDYQNKNLMYIQPYTITGYQIDGNGYDILQEYRLIDGKWKGSNICVPAIKYMNQNDFGRTLYAGDQYGYIRDGKVYVTAFSRHFRLLTKSNIISHYKEVLK</sequence>
<proteinExistence type="predicted"/>
<keyword evidence="2" id="KW-1185">Reference proteome</keyword>
<evidence type="ECO:0000313" key="2">
    <source>
        <dbReference type="Proteomes" id="UP000308539"/>
    </source>
</evidence>
<protein>
    <submittedName>
        <fullName evidence="1">Uncharacterized protein</fullName>
    </submittedName>
</protein>